<dbReference type="InterPro" id="IPR023214">
    <property type="entry name" value="HAD_sf"/>
</dbReference>
<dbReference type="InterPro" id="IPR023198">
    <property type="entry name" value="PGP-like_dom2"/>
</dbReference>
<keyword evidence="2" id="KW-1185">Reference proteome</keyword>
<evidence type="ECO:0000313" key="1">
    <source>
        <dbReference type="EMBL" id="MFC4651729.1"/>
    </source>
</evidence>
<proteinExistence type="predicted"/>
<comment type="caution">
    <text evidence="1">The sequence shown here is derived from an EMBL/GenBank/DDBJ whole genome shotgun (WGS) entry which is preliminary data.</text>
</comment>
<dbReference type="RefSeq" id="WP_213536664.1">
    <property type="nucleotide sequence ID" value="NZ_BOVQ01000008.1"/>
</dbReference>
<dbReference type="Pfam" id="PF00702">
    <property type="entry name" value="Hydrolase"/>
    <property type="match status" value="1"/>
</dbReference>
<dbReference type="SFLD" id="SFLDS00003">
    <property type="entry name" value="Haloacid_Dehalogenase"/>
    <property type="match status" value="1"/>
</dbReference>
<organism evidence="1 2">
    <name type="scientific">Lactococcus nasutitermitis</name>
    <dbReference type="NCBI Taxonomy" id="1652957"/>
    <lineage>
        <taxon>Bacteria</taxon>
        <taxon>Bacillati</taxon>
        <taxon>Bacillota</taxon>
        <taxon>Bacilli</taxon>
        <taxon>Lactobacillales</taxon>
        <taxon>Streptococcaceae</taxon>
        <taxon>Lactococcus</taxon>
    </lineage>
</organism>
<dbReference type="InterPro" id="IPR006439">
    <property type="entry name" value="HAD-SF_hydro_IA"/>
</dbReference>
<dbReference type="PANTHER" id="PTHR43611">
    <property type="entry name" value="ALPHA-D-GLUCOSE 1-PHOSPHATE PHOSPHATASE"/>
    <property type="match status" value="1"/>
</dbReference>
<dbReference type="Gene3D" id="3.40.50.1000">
    <property type="entry name" value="HAD superfamily/HAD-like"/>
    <property type="match status" value="1"/>
</dbReference>
<reference evidence="2" key="1">
    <citation type="journal article" date="2019" name="Int. J. Syst. Evol. Microbiol.">
        <title>The Global Catalogue of Microorganisms (GCM) 10K type strain sequencing project: providing services to taxonomists for standard genome sequencing and annotation.</title>
        <authorList>
            <consortium name="The Broad Institute Genomics Platform"/>
            <consortium name="The Broad Institute Genome Sequencing Center for Infectious Disease"/>
            <person name="Wu L."/>
            <person name="Ma J."/>
        </authorList>
    </citation>
    <scope>NUCLEOTIDE SEQUENCE [LARGE SCALE GENOMIC DNA]</scope>
    <source>
        <strain evidence="2">CCUG 63287</strain>
    </source>
</reference>
<evidence type="ECO:0000313" key="2">
    <source>
        <dbReference type="Proteomes" id="UP001595987"/>
    </source>
</evidence>
<accession>A0ABV9JCD2</accession>
<protein>
    <submittedName>
        <fullName evidence="1">HAD family hydrolase</fullName>
    </submittedName>
</protein>
<dbReference type="PANTHER" id="PTHR43611:SF3">
    <property type="entry name" value="FLAVIN MONONUCLEOTIDE HYDROLASE 1, CHLOROPLATIC"/>
    <property type="match status" value="1"/>
</dbReference>
<dbReference type="CDD" id="cd02603">
    <property type="entry name" value="HAD_sEH-N_like"/>
    <property type="match status" value="1"/>
</dbReference>
<dbReference type="SUPFAM" id="SSF56784">
    <property type="entry name" value="HAD-like"/>
    <property type="match status" value="1"/>
</dbReference>
<gene>
    <name evidence="1" type="ORF">ACFO26_02270</name>
</gene>
<dbReference type="GO" id="GO:0016787">
    <property type="term" value="F:hydrolase activity"/>
    <property type="evidence" value="ECO:0007669"/>
    <property type="project" value="UniProtKB-KW"/>
</dbReference>
<keyword evidence="1" id="KW-0378">Hydrolase</keyword>
<dbReference type="NCBIfam" id="TIGR01509">
    <property type="entry name" value="HAD-SF-IA-v3"/>
    <property type="match status" value="1"/>
</dbReference>
<dbReference type="EMBL" id="JBHSGD010000002">
    <property type="protein sequence ID" value="MFC4651729.1"/>
    <property type="molecule type" value="Genomic_DNA"/>
</dbReference>
<name>A0ABV9JCD2_9LACT</name>
<dbReference type="SFLD" id="SFLDG01129">
    <property type="entry name" value="C1.5:_HAD__Beta-PGM__Phosphata"/>
    <property type="match status" value="1"/>
</dbReference>
<dbReference type="InterPro" id="IPR036412">
    <property type="entry name" value="HAD-like_sf"/>
</dbReference>
<dbReference type="Proteomes" id="UP001595987">
    <property type="component" value="Unassembled WGS sequence"/>
</dbReference>
<dbReference type="Gene3D" id="1.10.150.240">
    <property type="entry name" value="Putative phosphatase, domain 2"/>
    <property type="match status" value="1"/>
</dbReference>
<sequence>MSIKNIIFDLGGVIIDLGFDEMSQAFSELGIKDFENYFNPLQQQKFFEQLELGNISEQTFYKEFRKHISPELTDNQIKNTWNLIIKPFNPERMALLEKLTSNYNLYLFSNTNEIHAKYFEAQCLKQTGKSLQHYFIKTYYSHDLHLRKPDPKAFIEVLQQAHIEAKETVFIDDNAENIIGAKKVALNTIHLQNPSTILDIDFAKLKNQ</sequence>